<reference evidence="1 2" key="1">
    <citation type="submission" date="2019-04" db="EMBL/GenBank/DDBJ databases">
        <title>Trinickia sp. 7GSK02, isolated from subtropical forest soil.</title>
        <authorList>
            <person name="Gao Z.-H."/>
            <person name="Qiu L.-H."/>
        </authorList>
    </citation>
    <scope>NUCLEOTIDE SEQUENCE [LARGE SCALE GENOMIC DNA]</scope>
    <source>
        <strain evidence="1 2">7GSK02</strain>
    </source>
</reference>
<comment type="caution">
    <text evidence="1">The sequence shown here is derived from an EMBL/GenBank/DDBJ whole genome shotgun (WGS) entry which is preliminary data.</text>
</comment>
<organism evidence="1 2">
    <name type="scientific">Trinickia terrae</name>
    <dbReference type="NCBI Taxonomy" id="2571161"/>
    <lineage>
        <taxon>Bacteria</taxon>
        <taxon>Pseudomonadati</taxon>
        <taxon>Pseudomonadota</taxon>
        <taxon>Betaproteobacteria</taxon>
        <taxon>Burkholderiales</taxon>
        <taxon>Burkholderiaceae</taxon>
        <taxon>Trinickia</taxon>
    </lineage>
</organism>
<dbReference type="AlphaFoldDB" id="A0A4U1HVI6"/>
<protein>
    <recommendedName>
        <fullName evidence="3">Carboxypeptidase regulatory-like domain-containing protein</fullName>
    </recommendedName>
</protein>
<dbReference type="EMBL" id="SWJE01000015">
    <property type="protein sequence ID" value="TKC82946.1"/>
    <property type="molecule type" value="Genomic_DNA"/>
</dbReference>
<dbReference type="Proteomes" id="UP000305539">
    <property type="component" value="Unassembled WGS sequence"/>
</dbReference>
<dbReference type="OrthoDB" id="8572778at2"/>
<dbReference type="PROSITE" id="PS51257">
    <property type="entry name" value="PROKAR_LIPOPROTEIN"/>
    <property type="match status" value="1"/>
</dbReference>
<accession>A0A4U1HVI6</accession>
<evidence type="ECO:0008006" key="3">
    <source>
        <dbReference type="Google" id="ProtNLM"/>
    </source>
</evidence>
<proteinExistence type="predicted"/>
<evidence type="ECO:0000313" key="2">
    <source>
        <dbReference type="Proteomes" id="UP000305539"/>
    </source>
</evidence>
<gene>
    <name evidence="1" type="ORF">FAZ69_24905</name>
</gene>
<dbReference type="RefSeq" id="WP_136897763.1">
    <property type="nucleotide sequence ID" value="NZ_SWJE01000015.1"/>
</dbReference>
<sequence>MKHKTNTGILAKTRLALAIGGVLALSIVAGCGGGGSSSGSTATSSGTSTATATQLTGTVAVGNAIANANVTVIDVNGNTATTTSNSSGTYTVSLAGLTAPFVVVAADPTGNNATLYSVVSQVPTGTSSPVVANVTTLTSAVAALLTTSGNPVDLASSSSLQSLVTPATVTAAVTKLDSALASILSANGLNATFDPIGTAFTANQTGADAVIDAVQIVPGPSGGTQLVSTASPSSGITLSQSTTVSGPLSAPPATANYLATLFSQLSQCLAASSSSCSAIDASYLDNGFATFATAHPSLAASGVTLGMPHTIEFFTGTNGKQQALVALPYTTSSGSGEEVTVAQDTGNGTWDIIGNQEQYNVTITSYVSRRQYLDSADASFGRYEAGLGITIPVGAAGTPNPAALAAASVTGPGISGTLYLVPRSASGSSTLSLTSQALTSVPTGGVTSSANTSLYRWSWTALPGATSTFRPGTNNRGFYAAQPIDVSSVPQFTTYTVTFYDTSGNQLGTTSVRNITPTMSSSAGANVAWQTLSSSTQNDVLNPSGSLAGTQSTINLSWSNLVNGRNIAPPVAKAQIQSAPGTGVTPSTEIDGWWVGPATFAAGGQYTETVTAGVASNNVQQCSPACQFPALQTGGGRLAELYFPIGKVAYYNDWKYND</sequence>
<keyword evidence="2" id="KW-1185">Reference proteome</keyword>
<evidence type="ECO:0000313" key="1">
    <source>
        <dbReference type="EMBL" id="TKC82946.1"/>
    </source>
</evidence>
<name>A0A4U1HVI6_9BURK</name>